<dbReference type="AlphaFoldDB" id="A0A2A9NAF8"/>
<proteinExistence type="predicted"/>
<evidence type="ECO:0000313" key="2">
    <source>
        <dbReference type="EMBL" id="PFH44692.1"/>
    </source>
</evidence>
<dbReference type="EMBL" id="KZ303029">
    <property type="protein sequence ID" value="PFH44692.1"/>
    <property type="molecule type" value="Genomic_DNA"/>
</dbReference>
<protein>
    <recommendedName>
        <fullName evidence="1">CxC6 like cysteine cluster associated with KDZ domain-containing protein</fullName>
    </recommendedName>
</protein>
<gene>
    <name evidence="2" type="ORF">AMATHDRAFT_95132</name>
</gene>
<name>A0A2A9NAF8_9AGAR</name>
<dbReference type="InterPro" id="IPR040898">
    <property type="entry name" value="CxC6"/>
</dbReference>
<evidence type="ECO:0000313" key="3">
    <source>
        <dbReference type="Proteomes" id="UP000242287"/>
    </source>
</evidence>
<accession>A0A2A9NAF8</accession>
<dbReference type="OrthoDB" id="2527272at2759"/>
<evidence type="ECO:0000259" key="1">
    <source>
        <dbReference type="Pfam" id="PF18721"/>
    </source>
</evidence>
<dbReference type="Proteomes" id="UP000242287">
    <property type="component" value="Unassembled WGS sequence"/>
</dbReference>
<keyword evidence="3" id="KW-1185">Reference proteome</keyword>
<sequence length="57" mass="6564">QHCAYGDCTSDLENARGGVFCVTHEQEYGPRCHIVGCTRQKVARTQACERHQEQWNR</sequence>
<feature type="non-terminal residue" evidence="2">
    <location>
        <position position="57"/>
    </location>
</feature>
<organism evidence="2 3">
    <name type="scientific">Amanita thiersii Skay4041</name>
    <dbReference type="NCBI Taxonomy" id="703135"/>
    <lineage>
        <taxon>Eukaryota</taxon>
        <taxon>Fungi</taxon>
        <taxon>Dikarya</taxon>
        <taxon>Basidiomycota</taxon>
        <taxon>Agaricomycotina</taxon>
        <taxon>Agaricomycetes</taxon>
        <taxon>Agaricomycetidae</taxon>
        <taxon>Agaricales</taxon>
        <taxon>Pluteineae</taxon>
        <taxon>Amanitaceae</taxon>
        <taxon>Amanita</taxon>
    </lineage>
</organism>
<dbReference type="Pfam" id="PF18721">
    <property type="entry name" value="CxC6"/>
    <property type="match status" value="1"/>
</dbReference>
<feature type="domain" description="CxC6 like cysteine cluster associated with KDZ" evidence="1">
    <location>
        <begin position="1"/>
        <end position="56"/>
    </location>
</feature>
<reference evidence="2 3" key="1">
    <citation type="submission" date="2014-02" db="EMBL/GenBank/DDBJ databases">
        <title>Transposable element dynamics among asymbiotic and ectomycorrhizal Amanita fungi.</title>
        <authorList>
            <consortium name="DOE Joint Genome Institute"/>
            <person name="Hess J."/>
            <person name="Skrede I."/>
            <person name="Wolfe B."/>
            <person name="LaButti K."/>
            <person name="Ohm R.A."/>
            <person name="Grigoriev I.V."/>
            <person name="Pringle A."/>
        </authorList>
    </citation>
    <scope>NUCLEOTIDE SEQUENCE [LARGE SCALE GENOMIC DNA]</scope>
    <source>
        <strain evidence="2 3">SKay4041</strain>
    </source>
</reference>
<feature type="non-terminal residue" evidence="2">
    <location>
        <position position="1"/>
    </location>
</feature>